<dbReference type="InterPro" id="IPR013320">
    <property type="entry name" value="ConA-like_dom_sf"/>
</dbReference>
<dbReference type="GO" id="GO:0005975">
    <property type="term" value="P:carbohydrate metabolic process"/>
    <property type="evidence" value="ECO:0007669"/>
    <property type="project" value="InterPro"/>
</dbReference>
<dbReference type="STRING" id="686796.SAMN04488104_100520"/>
<keyword evidence="10" id="KW-1185">Reference proteome</keyword>
<keyword evidence="3 9" id="KW-0378">Hydrolase</keyword>
<evidence type="ECO:0000256" key="6">
    <source>
        <dbReference type="ARBA" id="ARBA00029771"/>
    </source>
</evidence>
<evidence type="ECO:0000256" key="3">
    <source>
        <dbReference type="ARBA" id="ARBA00022801"/>
    </source>
</evidence>
<gene>
    <name evidence="9" type="ORF">SAMN04488104_100520</name>
</gene>
<dbReference type="InterPro" id="IPR044791">
    <property type="entry name" value="Beta-glucanase/XTH"/>
</dbReference>
<dbReference type="InterPro" id="IPR000757">
    <property type="entry name" value="Beta-glucanase-like"/>
</dbReference>
<evidence type="ECO:0000256" key="1">
    <source>
        <dbReference type="ARBA" id="ARBA00006865"/>
    </source>
</evidence>
<dbReference type="Pfam" id="PF00722">
    <property type="entry name" value="Glyco_hydro_16"/>
    <property type="match status" value="1"/>
</dbReference>
<feature type="domain" description="GH16" evidence="8">
    <location>
        <begin position="18"/>
        <end position="294"/>
    </location>
</feature>
<evidence type="ECO:0000256" key="7">
    <source>
        <dbReference type="ARBA" id="ARBA00031665"/>
    </source>
</evidence>
<sequence>MTKLFLSSVLLILSLILPIWMFSEFHQPFVENFDSRTLENFTYVSRGSDADFKWTSGTTSQKEKSTSVLSFKLDPKDPAGPGRGPEISSNKQVHFGHFAARLKVPDATFRQPNIGAVVGYFTYTNDSELGLSEIDFEWLLADPQVIYLGTWTGKSGNLKRVGRTINLAQGLIYANEYREDANGIREDLTREQHQPLMIETIPDFDASKDFHTYGFDWYPDRIRWWMIHPHKGDTLVLWDYQGKRGIPQHPSKYLMNFWHTDNWAVETNPKSLEKSKHRFELEVDWMSYEPLKTNL</sequence>
<comment type="similarity">
    <text evidence="1">Belongs to the glycosyl hydrolase 16 family.</text>
</comment>
<dbReference type="EMBL" id="FNAC01000005">
    <property type="protein sequence ID" value="SDC74348.1"/>
    <property type="molecule type" value="Genomic_DNA"/>
</dbReference>
<dbReference type="PANTHER" id="PTHR31062">
    <property type="entry name" value="XYLOGLUCAN ENDOTRANSGLUCOSYLASE/HYDROLASE PROTEIN 8-RELATED"/>
    <property type="match status" value="1"/>
</dbReference>
<dbReference type="Proteomes" id="UP000199060">
    <property type="component" value="Unassembled WGS sequence"/>
</dbReference>
<evidence type="ECO:0000256" key="5">
    <source>
        <dbReference type="ARBA" id="ARBA00029722"/>
    </source>
</evidence>
<dbReference type="GO" id="GO:0004553">
    <property type="term" value="F:hydrolase activity, hydrolyzing O-glycosyl compounds"/>
    <property type="evidence" value="ECO:0007669"/>
    <property type="project" value="InterPro"/>
</dbReference>
<name>A0A1G6P2W2_9BACT</name>
<dbReference type="CDD" id="cd00413">
    <property type="entry name" value="Glyco_hydrolase_16"/>
    <property type="match status" value="1"/>
</dbReference>
<evidence type="ECO:0000256" key="2">
    <source>
        <dbReference type="ARBA" id="ARBA00014569"/>
    </source>
</evidence>
<proteinExistence type="inferred from homology"/>
<protein>
    <recommendedName>
        <fullName evidence="2">Beta-glucanase</fullName>
    </recommendedName>
    <alternativeName>
        <fullName evidence="7">1,3-1,4-beta-D-glucan 4-glucanohydrolase</fullName>
    </alternativeName>
    <alternativeName>
        <fullName evidence="6">Endo-beta-1,3-1,4 glucanase</fullName>
    </alternativeName>
    <alternativeName>
        <fullName evidence="5">Lichenase</fullName>
    </alternativeName>
</protein>
<dbReference type="SUPFAM" id="SSF49899">
    <property type="entry name" value="Concanavalin A-like lectins/glucanases"/>
    <property type="match status" value="1"/>
</dbReference>
<organism evidence="9 10">
    <name type="scientific">Algoriphagus faecimaris</name>
    <dbReference type="NCBI Taxonomy" id="686796"/>
    <lineage>
        <taxon>Bacteria</taxon>
        <taxon>Pseudomonadati</taxon>
        <taxon>Bacteroidota</taxon>
        <taxon>Cytophagia</taxon>
        <taxon>Cytophagales</taxon>
        <taxon>Cyclobacteriaceae</taxon>
        <taxon>Algoriphagus</taxon>
    </lineage>
</organism>
<evidence type="ECO:0000256" key="4">
    <source>
        <dbReference type="ARBA" id="ARBA00023295"/>
    </source>
</evidence>
<reference evidence="10" key="1">
    <citation type="submission" date="2016-10" db="EMBL/GenBank/DDBJ databases">
        <authorList>
            <person name="Varghese N."/>
            <person name="Submissions S."/>
        </authorList>
    </citation>
    <scope>NUCLEOTIDE SEQUENCE [LARGE SCALE GENOMIC DNA]</scope>
    <source>
        <strain evidence="10">DSM 23095</strain>
    </source>
</reference>
<dbReference type="OrthoDB" id="9809583at2"/>
<keyword evidence="4" id="KW-0326">Glycosidase</keyword>
<dbReference type="RefSeq" id="WP_087938087.1">
    <property type="nucleotide sequence ID" value="NZ_FNAC01000005.1"/>
</dbReference>
<evidence type="ECO:0000259" key="8">
    <source>
        <dbReference type="PROSITE" id="PS51762"/>
    </source>
</evidence>
<evidence type="ECO:0000313" key="10">
    <source>
        <dbReference type="Proteomes" id="UP000199060"/>
    </source>
</evidence>
<accession>A0A1G6P2W2</accession>
<dbReference type="PROSITE" id="PS51762">
    <property type="entry name" value="GH16_2"/>
    <property type="match status" value="1"/>
</dbReference>
<dbReference type="Gene3D" id="2.60.120.200">
    <property type="match status" value="1"/>
</dbReference>
<dbReference type="AlphaFoldDB" id="A0A1G6P2W2"/>
<evidence type="ECO:0000313" key="9">
    <source>
        <dbReference type="EMBL" id="SDC74348.1"/>
    </source>
</evidence>